<organism evidence="2 3">
    <name type="scientific">Micromonospora cathayae</name>
    <dbReference type="NCBI Taxonomy" id="3028804"/>
    <lineage>
        <taxon>Bacteria</taxon>
        <taxon>Bacillati</taxon>
        <taxon>Actinomycetota</taxon>
        <taxon>Actinomycetes</taxon>
        <taxon>Micromonosporales</taxon>
        <taxon>Micromonosporaceae</taxon>
        <taxon>Micromonospora</taxon>
    </lineage>
</organism>
<dbReference type="Gene3D" id="3.40.50.10320">
    <property type="entry name" value="LmbE-like"/>
    <property type="match status" value="1"/>
</dbReference>
<dbReference type="RefSeq" id="WP_275034892.1">
    <property type="nucleotide sequence ID" value="NZ_CP118615.1"/>
</dbReference>
<dbReference type="Proteomes" id="UP001219605">
    <property type="component" value="Chromosome"/>
</dbReference>
<dbReference type="InterPro" id="IPR003737">
    <property type="entry name" value="GlcNAc_PI_deacetylase-related"/>
</dbReference>
<reference evidence="2 3" key="1">
    <citation type="submission" date="2023-02" db="EMBL/GenBank/DDBJ databases">
        <authorList>
            <person name="Mo P."/>
        </authorList>
    </citation>
    <scope>NUCLEOTIDE SEQUENCE [LARGE SCALE GENOMIC DNA]</scope>
    <source>
        <strain evidence="2 3">HUAS 3</strain>
    </source>
</reference>
<keyword evidence="1" id="KW-0862">Zinc</keyword>
<name>A0ABY7ZXW5_9ACTN</name>
<dbReference type="Pfam" id="PF02585">
    <property type="entry name" value="PIG-L"/>
    <property type="match status" value="1"/>
</dbReference>
<accession>A0ABY7ZXW5</accession>
<sequence>MNRRVLVFAAHPDDEILGMGGTIARHTDAGDAVRICCVTDGSSTQYAGNLEILRQKQGEARKAAETLGVSDYVHLDLPDMRLDTLPHVDVNRVVERQIAEFQPDTVYCVQADVNLDHQAVFRSVAVATRPVPRQVVRRVLTYAPTSSTEWTPAPQTWWQPNWFVDITGTLDRKLEAFRHYRSEWRDWPHPRNDRALRVHAEHWGTVVGYDAAEPFVLIRNVEAG</sequence>
<keyword evidence="3" id="KW-1185">Reference proteome</keyword>
<dbReference type="PANTHER" id="PTHR12993:SF11">
    <property type="entry name" value="N-ACETYLGLUCOSAMINYL-PHOSPHATIDYLINOSITOL DE-N-ACETYLASE"/>
    <property type="match status" value="1"/>
</dbReference>
<evidence type="ECO:0000256" key="1">
    <source>
        <dbReference type="ARBA" id="ARBA00022833"/>
    </source>
</evidence>
<evidence type="ECO:0000313" key="2">
    <source>
        <dbReference type="EMBL" id="WDZ87872.1"/>
    </source>
</evidence>
<dbReference type="EMBL" id="CP118615">
    <property type="protein sequence ID" value="WDZ87872.1"/>
    <property type="molecule type" value="Genomic_DNA"/>
</dbReference>
<protein>
    <submittedName>
        <fullName evidence="2">PIG-L family deacetylase</fullName>
    </submittedName>
</protein>
<dbReference type="InterPro" id="IPR024078">
    <property type="entry name" value="LmbE-like_dom_sf"/>
</dbReference>
<proteinExistence type="predicted"/>
<gene>
    <name evidence="2" type="ORF">PVK37_16405</name>
</gene>
<dbReference type="SUPFAM" id="SSF102588">
    <property type="entry name" value="LmbE-like"/>
    <property type="match status" value="1"/>
</dbReference>
<dbReference type="PANTHER" id="PTHR12993">
    <property type="entry name" value="N-ACETYLGLUCOSAMINYL-PHOSPHATIDYLINOSITOL DE-N-ACETYLASE-RELATED"/>
    <property type="match status" value="1"/>
</dbReference>
<evidence type="ECO:0000313" key="3">
    <source>
        <dbReference type="Proteomes" id="UP001219605"/>
    </source>
</evidence>